<dbReference type="GO" id="GO:0005525">
    <property type="term" value="F:GTP binding"/>
    <property type="evidence" value="ECO:0007669"/>
    <property type="project" value="UniProtKB-KW"/>
</dbReference>
<sequence length="667" mass="73414">MKKINIGILGHSKSGKTLLSESLLYKTKAISRLGNILQGNTVMDFDPEEIKRGMSINLSLAYTKWKEVLLNFIDAPGYADFIGEVMETLSVADNILINISALEGIEVGTEKGLTLSRERNLPTAIFVNKLDEFKGDFFQFLKEIETVEKSILPVNLPVFESGMLKGIADLFSATNLEQNYAAYQEKITERVAESDDALLNKYLDEGSLTAEEIKKGFEKMVRERKIIPLLCGSSLQNIGIEPLLDFMVSSLPESNALPKITGINPETNQEEKRFRSSDNPFTALIFKTTFDPFAGKLSFFRIFSGEISSNSSIYNSSTGKKERVGQILRIFGKKQELVPKAEAGNFVAVAKFSSAQTGNTLSEPAHPIVLTPIKFPEPSISLSIKPKKEGTEDKLAAAFAKLKDEDKTIDVVRDKETGETIISGVGDLHLDITISRLKDKFGAEVIKGIPKVAYRETVTSSASVQGKYKRQTGGHGQYGDVWLRVESLPRGKGFEFVDEIKGGAIPNQYIPAVEKGILEAMEKGVIAGYPLTDFKAALYDGSFHTVDSSEIAFKIAASLALKKAVLQANPILLEPIMSVEVSVPQEFVGDIIGDINSKRGKVLSVATKQNNQLVKAFLPLSEMANYATGLRSLTKGKEEYTRVFSHYEVLPGHLAKKIIESREKKDD</sequence>
<dbReference type="InterPro" id="IPR035647">
    <property type="entry name" value="EFG_III/V"/>
</dbReference>
<keyword evidence="4" id="KW-0648">Protein biosynthesis</keyword>
<dbReference type="Pfam" id="PF00009">
    <property type="entry name" value="GTP_EFTU"/>
    <property type="match status" value="1"/>
</dbReference>
<keyword evidence="4" id="KW-0251">Elongation factor</keyword>
<keyword evidence="1" id="KW-0547">Nucleotide-binding</keyword>
<dbReference type="InterPro" id="IPR009022">
    <property type="entry name" value="EFG_III"/>
</dbReference>
<dbReference type="Pfam" id="PF03764">
    <property type="entry name" value="EFG_IV"/>
    <property type="match status" value="1"/>
</dbReference>
<dbReference type="SUPFAM" id="SSF54980">
    <property type="entry name" value="EF-G C-terminal domain-like"/>
    <property type="match status" value="2"/>
</dbReference>
<dbReference type="Pfam" id="PF22042">
    <property type="entry name" value="EF-G_D2"/>
    <property type="match status" value="1"/>
</dbReference>
<feature type="domain" description="Tr-type G" evidence="3">
    <location>
        <begin position="1"/>
        <end position="256"/>
    </location>
</feature>
<dbReference type="GO" id="GO:0003746">
    <property type="term" value="F:translation elongation factor activity"/>
    <property type="evidence" value="ECO:0007669"/>
    <property type="project" value="UniProtKB-KW"/>
</dbReference>
<dbReference type="SUPFAM" id="SSF52540">
    <property type="entry name" value="P-loop containing nucleoside triphosphate hydrolases"/>
    <property type="match status" value="1"/>
</dbReference>
<evidence type="ECO:0000256" key="1">
    <source>
        <dbReference type="ARBA" id="ARBA00022741"/>
    </source>
</evidence>
<organism evidence="4 5">
    <name type="scientific">bacterium (Candidatus Ratteibacteria) CG01_land_8_20_14_3_00_40_19</name>
    <dbReference type="NCBI Taxonomy" id="2014290"/>
    <lineage>
        <taxon>Bacteria</taxon>
        <taxon>Candidatus Ratteibacteria</taxon>
    </lineage>
</organism>
<gene>
    <name evidence="4" type="primary">fusA</name>
    <name evidence="4" type="ORF">COS11_07275</name>
</gene>
<evidence type="ECO:0000256" key="2">
    <source>
        <dbReference type="ARBA" id="ARBA00023134"/>
    </source>
</evidence>
<dbReference type="Gene3D" id="2.40.30.10">
    <property type="entry name" value="Translation factors"/>
    <property type="match status" value="1"/>
</dbReference>
<dbReference type="FunFam" id="3.30.70.240:FF:000001">
    <property type="entry name" value="Elongation factor G"/>
    <property type="match status" value="1"/>
</dbReference>
<dbReference type="InterPro" id="IPR041095">
    <property type="entry name" value="EFG_II"/>
</dbReference>
<dbReference type="InterPro" id="IPR014721">
    <property type="entry name" value="Ribsml_uS5_D2-typ_fold_subgr"/>
</dbReference>
<dbReference type="PRINTS" id="PR00315">
    <property type="entry name" value="ELONGATNFCT"/>
</dbReference>
<dbReference type="PANTHER" id="PTHR43261">
    <property type="entry name" value="TRANSLATION ELONGATION FACTOR G-RELATED"/>
    <property type="match status" value="1"/>
</dbReference>
<dbReference type="Gene3D" id="3.30.230.10">
    <property type="match status" value="1"/>
</dbReference>
<dbReference type="CDD" id="cd03713">
    <property type="entry name" value="EFG_mtEFG_C"/>
    <property type="match status" value="1"/>
</dbReference>
<name>A0A2M7E6Y9_9BACT</name>
<dbReference type="EMBL" id="PETL01000350">
    <property type="protein sequence ID" value="PIV63461.1"/>
    <property type="molecule type" value="Genomic_DNA"/>
</dbReference>
<accession>A0A2M7E6Y9</accession>
<dbReference type="SMART" id="SM00889">
    <property type="entry name" value="EFG_IV"/>
    <property type="match status" value="1"/>
</dbReference>
<dbReference type="NCBIfam" id="TIGR00231">
    <property type="entry name" value="small_GTP"/>
    <property type="match status" value="1"/>
</dbReference>
<dbReference type="Gene3D" id="3.40.50.300">
    <property type="entry name" value="P-loop containing nucleotide triphosphate hydrolases"/>
    <property type="match status" value="1"/>
</dbReference>
<dbReference type="FunFam" id="3.30.230.10:FF:000003">
    <property type="entry name" value="Elongation factor G"/>
    <property type="match status" value="1"/>
</dbReference>
<dbReference type="InterPro" id="IPR005225">
    <property type="entry name" value="Small_GTP-bd"/>
</dbReference>
<dbReference type="Gene3D" id="3.30.70.240">
    <property type="match status" value="1"/>
</dbReference>
<evidence type="ECO:0000313" key="5">
    <source>
        <dbReference type="Proteomes" id="UP000228886"/>
    </source>
</evidence>
<comment type="caution">
    <text evidence="4">The sequence shown here is derived from an EMBL/GenBank/DDBJ whole genome shotgun (WGS) entry which is preliminary data.</text>
</comment>
<dbReference type="PROSITE" id="PS51722">
    <property type="entry name" value="G_TR_2"/>
    <property type="match status" value="1"/>
</dbReference>
<dbReference type="Gene3D" id="3.30.70.870">
    <property type="entry name" value="Elongation Factor G (Translational Gtpase), domain 3"/>
    <property type="match status" value="1"/>
</dbReference>
<dbReference type="InterPro" id="IPR035649">
    <property type="entry name" value="EFG_V"/>
</dbReference>
<dbReference type="Pfam" id="PF00679">
    <property type="entry name" value="EFG_C"/>
    <property type="match status" value="1"/>
</dbReference>
<dbReference type="InterPro" id="IPR000795">
    <property type="entry name" value="T_Tr_GTP-bd_dom"/>
</dbReference>
<dbReference type="InterPro" id="IPR027417">
    <property type="entry name" value="P-loop_NTPase"/>
</dbReference>
<dbReference type="NCBIfam" id="NF009891">
    <property type="entry name" value="PRK13351.1-1"/>
    <property type="match status" value="1"/>
</dbReference>
<dbReference type="InterPro" id="IPR005517">
    <property type="entry name" value="Transl_elong_EFG/EF2_IV"/>
</dbReference>
<dbReference type="PRINTS" id="PR01037">
    <property type="entry name" value="TCRTETOQM"/>
</dbReference>
<evidence type="ECO:0000259" key="3">
    <source>
        <dbReference type="PROSITE" id="PS51722"/>
    </source>
</evidence>
<keyword evidence="2" id="KW-0342">GTP-binding</keyword>
<dbReference type="NCBIfam" id="NF009381">
    <property type="entry name" value="PRK12740.1-5"/>
    <property type="match status" value="1"/>
</dbReference>
<evidence type="ECO:0000313" key="4">
    <source>
        <dbReference type="EMBL" id="PIV63461.1"/>
    </source>
</evidence>
<dbReference type="PANTHER" id="PTHR43261:SF7">
    <property type="entry name" value="ELONGATION FACTOR G-LIKE PROTEIN"/>
    <property type="match status" value="1"/>
</dbReference>
<dbReference type="GO" id="GO:0003924">
    <property type="term" value="F:GTPase activity"/>
    <property type="evidence" value="ECO:0007669"/>
    <property type="project" value="InterPro"/>
</dbReference>
<dbReference type="Proteomes" id="UP000228886">
    <property type="component" value="Unassembled WGS sequence"/>
</dbReference>
<dbReference type="GO" id="GO:0032790">
    <property type="term" value="P:ribosome disassembly"/>
    <property type="evidence" value="ECO:0007669"/>
    <property type="project" value="TreeGrafter"/>
</dbReference>
<dbReference type="AlphaFoldDB" id="A0A2M7E6Y9"/>
<dbReference type="InterPro" id="IPR000640">
    <property type="entry name" value="EFG_V-like"/>
</dbReference>
<dbReference type="Pfam" id="PF14492">
    <property type="entry name" value="EFG_III"/>
    <property type="match status" value="1"/>
</dbReference>
<dbReference type="InterPro" id="IPR020568">
    <property type="entry name" value="Ribosomal_Su5_D2-typ_SF"/>
</dbReference>
<dbReference type="CDD" id="cd16262">
    <property type="entry name" value="EFG_III"/>
    <property type="match status" value="1"/>
</dbReference>
<protein>
    <submittedName>
        <fullName evidence="4">Elongation factor G</fullName>
    </submittedName>
</protein>
<dbReference type="SUPFAM" id="SSF54211">
    <property type="entry name" value="Ribosomal protein S5 domain 2-like"/>
    <property type="match status" value="1"/>
</dbReference>
<dbReference type="InterPro" id="IPR009000">
    <property type="entry name" value="Transl_B-barrel_sf"/>
</dbReference>
<reference evidence="5" key="1">
    <citation type="submission" date="2017-09" db="EMBL/GenBank/DDBJ databases">
        <title>Depth-based differentiation of microbial function through sediment-hosted aquifers and enrichment of novel symbionts in the deep terrestrial subsurface.</title>
        <authorList>
            <person name="Probst A.J."/>
            <person name="Ladd B."/>
            <person name="Jarett J.K."/>
            <person name="Geller-Mcgrath D.E."/>
            <person name="Sieber C.M.K."/>
            <person name="Emerson J.B."/>
            <person name="Anantharaman K."/>
            <person name="Thomas B.C."/>
            <person name="Malmstrom R."/>
            <person name="Stieglmeier M."/>
            <person name="Klingl A."/>
            <person name="Woyke T."/>
            <person name="Ryan C.M."/>
            <person name="Banfield J.F."/>
        </authorList>
    </citation>
    <scope>NUCLEOTIDE SEQUENCE [LARGE SCALE GENOMIC DNA]</scope>
</reference>
<dbReference type="InterPro" id="IPR047872">
    <property type="entry name" value="EFG_IV"/>
</dbReference>
<dbReference type="SMART" id="SM00838">
    <property type="entry name" value="EFG_C"/>
    <property type="match status" value="1"/>
</dbReference>
<dbReference type="CDD" id="cd01434">
    <property type="entry name" value="EFG_mtEFG1_IV"/>
    <property type="match status" value="1"/>
</dbReference>
<dbReference type="InterPro" id="IPR053905">
    <property type="entry name" value="EF-G-like_DII"/>
</dbReference>
<proteinExistence type="predicted"/>
<dbReference type="SUPFAM" id="SSF50447">
    <property type="entry name" value="Translation proteins"/>
    <property type="match status" value="1"/>
</dbReference>